<dbReference type="InterPro" id="IPR008077">
    <property type="entry name" value="GPCR_2_brain_angio_inhib"/>
</dbReference>
<evidence type="ECO:0000256" key="5">
    <source>
        <dbReference type="SAM" id="Phobius"/>
    </source>
</evidence>
<dbReference type="GO" id="GO:0016525">
    <property type="term" value="P:negative regulation of angiogenesis"/>
    <property type="evidence" value="ECO:0007669"/>
    <property type="project" value="InterPro"/>
</dbReference>
<dbReference type="GO" id="GO:0007166">
    <property type="term" value="P:cell surface receptor signaling pathway"/>
    <property type="evidence" value="ECO:0007669"/>
    <property type="project" value="InterPro"/>
</dbReference>
<proteinExistence type="predicted"/>
<dbReference type="GO" id="GO:0098794">
    <property type="term" value="C:postsynapse"/>
    <property type="evidence" value="ECO:0007669"/>
    <property type="project" value="TreeGrafter"/>
</dbReference>
<sequence>MESSGAPSVTLIVGSGLSCLALITLAVVYAALWRYIRSERSIILINFCLSIISSNILILVGQTQTHNKGICTTTTAFLHFFFLASFCWVLTEAWQSYMAVTGKIRTRLIRKRFLCLGWGLPALVVAISIGFTKTKGYGTSHYCWLSLEGGLLYAFVGPAAAVVLVNT</sequence>
<keyword evidence="2 5" id="KW-0812">Transmembrane</keyword>
<accession>A0A4D9F3F4</accession>
<evidence type="ECO:0000313" key="7">
    <source>
        <dbReference type="EMBL" id="TFK12690.1"/>
    </source>
</evidence>
<dbReference type="GO" id="GO:0043083">
    <property type="term" value="C:synaptic cleft"/>
    <property type="evidence" value="ECO:0007669"/>
    <property type="project" value="TreeGrafter"/>
</dbReference>
<feature type="transmembrane region" description="Helical" evidence="5">
    <location>
        <begin position="44"/>
        <end position="64"/>
    </location>
</feature>
<dbReference type="GO" id="GO:0005886">
    <property type="term" value="C:plasma membrane"/>
    <property type="evidence" value="ECO:0007669"/>
    <property type="project" value="TreeGrafter"/>
</dbReference>
<keyword evidence="3 5" id="KW-1133">Transmembrane helix</keyword>
<evidence type="ECO:0000256" key="1">
    <source>
        <dbReference type="ARBA" id="ARBA00004141"/>
    </source>
</evidence>
<evidence type="ECO:0000256" key="4">
    <source>
        <dbReference type="ARBA" id="ARBA00023136"/>
    </source>
</evidence>
<dbReference type="STRING" id="55544.A0A4D9F3F4"/>
<keyword evidence="4 5" id="KW-0472">Membrane</keyword>
<feature type="transmembrane region" description="Helical" evidence="5">
    <location>
        <begin position="12"/>
        <end position="32"/>
    </location>
</feature>
<evidence type="ECO:0000256" key="2">
    <source>
        <dbReference type="ARBA" id="ARBA00022692"/>
    </source>
</evidence>
<protein>
    <submittedName>
        <fullName evidence="7">Tetratricopeptide repeat protein 39C</fullName>
    </submittedName>
</protein>
<dbReference type="InterPro" id="IPR000832">
    <property type="entry name" value="GPCR_2_secretin-like"/>
</dbReference>
<dbReference type="GO" id="GO:0016322">
    <property type="term" value="P:neuron remodeling"/>
    <property type="evidence" value="ECO:0007669"/>
    <property type="project" value="TreeGrafter"/>
</dbReference>
<dbReference type="InterPro" id="IPR017981">
    <property type="entry name" value="GPCR_2-like_7TM"/>
</dbReference>
<reference evidence="7 8" key="2">
    <citation type="submission" date="2019-04" db="EMBL/GenBank/DDBJ databases">
        <title>The genome sequence of big-headed turtle.</title>
        <authorList>
            <person name="Gong S."/>
        </authorList>
    </citation>
    <scope>NUCLEOTIDE SEQUENCE [LARGE SCALE GENOMIC DNA]</scope>
    <source>
        <strain evidence="7">DO16091913</strain>
        <tissue evidence="7">Muscle</tissue>
    </source>
</reference>
<dbReference type="Pfam" id="PF00002">
    <property type="entry name" value="7tm_2"/>
    <property type="match status" value="1"/>
</dbReference>
<dbReference type="GO" id="GO:0007189">
    <property type="term" value="P:adenylate cyclase-activating G protein-coupled receptor signaling pathway"/>
    <property type="evidence" value="ECO:0007669"/>
    <property type="project" value="TreeGrafter"/>
</dbReference>
<organism evidence="7 8">
    <name type="scientific">Platysternon megacephalum</name>
    <name type="common">big-headed turtle</name>
    <dbReference type="NCBI Taxonomy" id="55544"/>
    <lineage>
        <taxon>Eukaryota</taxon>
        <taxon>Metazoa</taxon>
        <taxon>Chordata</taxon>
        <taxon>Craniata</taxon>
        <taxon>Vertebrata</taxon>
        <taxon>Euteleostomi</taxon>
        <taxon>Archelosauria</taxon>
        <taxon>Testudinata</taxon>
        <taxon>Testudines</taxon>
        <taxon>Cryptodira</taxon>
        <taxon>Durocryptodira</taxon>
        <taxon>Testudinoidea</taxon>
        <taxon>Platysternidae</taxon>
        <taxon>Platysternon</taxon>
    </lineage>
</organism>
<evidence type="ECO:0000313" key="8">
    <source>
        <dbReference type="Proteomes" id="UP000297703"/>
    </source>
</evidence>
<feature type="transmembrane region" description="Helical" evidence="5">
    <location>
        <begin position="76"/>
        <end position="93"/>
    </location>
</feature>
<gene>
    <name evidence="7" type="ORF">DR999_PMT04031</name>
</gene>
<dbReference type="GO" id="GO:0004930">
    <property type="term" value="F:G protein-coupled receptor activity"/>
    <property type="evidence" value="ECO:0007669"/>
    <property type="project" value="InterPro"/>
</dbReference>
<comment type="subcellular location">
    <subcellularLocation>
        <location evidence="1">Membrane</location>
        <topology evidence="1">Multi-pass membrane protein</topology>
    </subcellularLocation>
</comment>
<feature type="transmembrane region" description="Helical" evidence="5">
    <location>
        <begin position="144"/>
        <end position="165"/>
    </location>
</feature>
<dbReference type="EMBL" id="QXTE01000020">
    <property type="protein sequence ID" value="TFK12690.1"/>
    <property type="molecule type" value="Genomic_DNA"/>
</dbReference>
<dbReference type="Gene3D" id="1.20.1070.10">
    <property type="entry name" value="Rhodopsin 7-helix transmembrane proteins"/>
    <property type="match status" value="1"/>
</dbReference>
<evidence type="ECO:0000259" key="6">
    <source>
        <dbReference type="PROSITE" id="PS50261"/>
    </source>
</evidence>
<dbReference type="PRINTS" id="PR00249">
    <property type="entry name" value="GPCRSECRETIN"/>
</dbReference>
<name>A0A4D9F3F4_9SAUR</name>
<dbReference type="PRINTS" id="PR01694">
    <property type="entry name" value="BAIPRECURSOR"/>
</dbReference>
<dbReference type="Proteomes" id="UP000297703">
    <property type="component" value="Unassembled WGS sequence"/>
</dbReference>
<keyword evidence="8" id="KW-1185">Reference proteome</keyword>
<dbReference type="AlphaFoldDB" id="A0A4D9F3F4"/>
<reference evidence="7 8" key="1">
    <citation type="submission" date="2019-04" db="EMBL/GenBank/DDBJ databases">
        <title>Draft genome of the big-headed turtle Platysternon megacephalum.</title>
        <authorList>
            <person name="Gong S."/>
        </authorList>
    </citation>
    <scope>NUCLEOTIDE SEQUENCE [LARGE SCALE GENOMIC DNA]</scope>
    <source>
        <strain evidence="7">DO16091913</strain>
        <tissue evidence="7">Muscle</tissue>
    </source>
</reference>
<comment type="caution">
    <text evidence="7">The sequence shown here is derived from an EMBL/GenBank/DDBJ whole genome shotgun (WGS) entry which is preliminary data.</text>
</comment>
<dbReference type="OrthoDB" id="5989160at2759"/>
<evidence type="ECO:0000256" key="3">
    <source>
        <dbReference type="ARBA" id="ARBA00022989"/>
    </source>
</evidence>
<feature type="domain" description="G-protein coupled receptors family 2 profile 2" evidence="6">
    <location>
        <begin position="7"/>
        <end position="167"/>
    </location>
</feature>
<feature type="transmembrane region" description="Helical" evidence="5">
    <location>
        <begin position="113"/>
        <end position="132"/>
    </location>
</feature>
<dbReference type="PANTHER" id="PTHR12011:SF40">
    <property type="entry name" value="ADHESION G PROTEIN-COUPLED RECEPTOR B3"/>
    <property type="match status" value="1"/>
</dbReference>
<dbReference type="PANTHER" id="PTHR12011">
    <property type="entry name" value="ADHESION G-PROTEIN COUPLED RECEPTOR"/>
    <property type="match status" value="1"/>
</dbReference>
<dbReference type="PROSITE" id="PS50261">
    <property type="entry name" value="G_PROTEIN_RECEP_F2_4"/>
    <property type="match status" value="1"/>
</dbReference>